<dbReference type="InterPro" id="IPR016181">
    <property type="entry name" value="Acyl_CoA_acyltransferase"/>
</dbReference>
<accession>A0A4P7D6L7</accession>
<keyword evidence="1" id="KW-0812">Transmembrane</keyword>
<name>A0A4P7D6L7_9BURK</name>
<reference evidence="2 3" key="1">
    <citation type="submission" date="2019-03" db="EMBL/GenBank/DDBJ databases">
        <title>Paraburkholderia sp. 7MH5, isolated from subtropical forest soil.</title>
        <authorList>
            <person name="Gao Z.-H."/>
            <person name="Qiu L.-H."/>
        </authorList>
    </citation>
    <scope>NUCLEOTIDE SEQUENCE [LARGE SCALE GENOMIC DNA]</scope>
    <source>
        <strain evidence="2 3">7MH5</strain>
        <plasmid evidence="2 3">unnamed1</plasmid>
    </source>
</reference>
<organism evidence="2 3">
    <name type="scientific">Paraburkholderia pallida</name>
    <dbReference type="NCBI Taxonomy" id="2547399"/>
    <lineage>
        <taxon>Bacteria</taxon>
        <taxon>Pseudomonadati</taxon>
        <taxon>Pseudomonadota</taxon>
        <taxon>Betaproteobacteria</taxon>
        <taxon>Burkholderiales</taxon>
        <taxon>Burkholderiaceae</taxon>
        <taxon>Paraburkholderia</taxon>
    </lineage>
</organism>
<dbReference type="EMBL" id="CP038152">
    <property type="protein sequence ID" value="QBR04406.1"/>
    <property type="molecule type" value="Genomic_DNA"/>
</dbReference>
<keyword evidence="1" id="KW-1133">Transmembrane helix</keyword>
<dbReference type="GeneID" id="39649766"/>
<keyword evidence="3" id="KW-1185">Reference proteome</keyword>
<dbReference type="KEGG" id="ppai:E1956_45830"/>
<dbReference type="SUPFAM" id="SSF55729">
    <property type="entry name" value="Acyl-CoA N-acyltransferases (Nat)"/>
    <property type="match status" value="1"/>
</dbReference>
<proteinExistence type="predicted"/>
<geneLocation type="plasmid" evidence="2 3">
    <name>unnamed1</name>
</geneLocation>
<sequence length="136" mass="14669">MLANIEVSPEYRGKSFFTSLMEMVISEPKLPFECIEIEAVQNERFATRLERNGFKRNGRTGLSDGAANSFSPGCIALVTVRPVSQVPLSVCGRQATDLIPDLVDVAAVGVAVAAFAAEVVTLFVRYAVQMAGFPAR</sequence>
<evidence type="ECO:0000313" key="2">
    <source>
        <dbReference type="EMBL" id="QBR04406.1"/>
    </source>
</evidence>
<gene>
    <name evidence="2" type="ORF">E1956_45830</name>
</gene>
<dbReference type="OrthoDB" id="10004839at2"/>
<keyword evidence="2" id="KW-0614">Plasmid</keyword>
<feature type="transmembrane region" description="Helical" evidence="1">
    <location>
        <begin position="105"/>
        <end position="128"/>
    </location>
</feature>
<dbReference type="AlphaFoldDB" id="A0A4P7D6L7"/>
<dbReference type="RefSeq" id="WP_134760763.1">
    <property type="nucleotide sequence ID" value="NZ_CP038152.1"/>
</dbReference>
<evidence type="ECO:0000313" key="3">
    <source>
        <dbReference type="Proteomes" id="UP000295727"/>
    </source>
</evidence>
<evidence type="ECO:0000256" key="1">
    <source>
        <dbReference type="SAM" id="Phobius"/>
    </source>
</evidence>
<dbReference type="Proteomes" id="UP000295727">
    <property type="component" value="Plasmid unnamed1"/>
</dbReference>
<protein>
    <submittedName>
        <fullName evidence="2">Uncharacterized protein</fullName>
    </submittedName>
</protein>
<keyword evidence="1" id="KW-0472">Membrane</keyword>